<keyword evidence="1" id="KW-1133">Transmembrane helix</keyword>
<dbReference type="AlphaFoldDB" id="A0A437R200"/>
<dbReference type="EMBL" id="SACS01000003">
    <property type="protein sequence ID" value="RVU40743.1"/>
    <property type="molecule type" value="Genomic_DNA"/>
</dbReference>
<proteinExistence type="predicted"/>
<accession>A0A437R200</accession>
<keyword evidence="1" id="KW-0812">Transmembrane</keyword>
<name>A0A437R200_9GAMM</name>
<sequence>MLWELLATMIAGVGAAGGALLLRKLSRQRLPKYWVPVFAGLGMLTFQIHGEYNWFRHQSGLLPEGVTVVRTVESSSWWRPWSYLKPHTLQFVAMDSKNASSNQHNTDLVLVDLYFFEHRQPARRIKQVVHCALQKRALYSNTLPLPKPGEAVDDRWQVLAPGDVVLLQLCTPSRSD</sequence>
<dbReference type="OrthoDB" id="8601734at2"/>
<evidence type="ECO:0000313" key="3">
    <source>
        <dbReference type="Proteomes" id="UP000283077"/>
    </source>
</evidence>
<evidence type="ECO:0000313" key="2">
    <source>
        <dbReference type="EMBL" id="RVU40743.1"/>
    </source>
</evidence>
<feature type="transmembrane region" description="Helical" evidence="1">
    <location>
        <begin position="6"/>
        <end position="22"/>
    </location>
</feature>
<keyword evidence="1" id="KW-0472">Membrane</keyword>
<keyword evidence="3" id="KW-1185">Reference proteome</keyword>
<dbReference type="RefSeq" id="WP_127697757.1">
    <property type="nucleotide sequence ID" value="NZ_SACS01000003.1"/>
</dbReference>
<evidence type="ECO:0000256" key="1">
    <source>
        <dbReference type="SAM" id="Phobius"/>
    </source>
</evidence>
<protein>
    <submittedName>
        <fullName evidence="2">Uncharacterized protein</fullName>
    </submittedName>
</protein>
<comment type="caution">
    <text evidence="2">The sequence shown here is derived from an EMBL/GenBank/DDBJ whole genome shotgun (WGS) entry which is preliminary data.</text>
</comment>
<gene>
    <name evidence="2" type="ORF">EOE67_03945</name>
</gene>
<organism evidence="2 3">
    <name type="scientific">Rheinheimera riviphila</name>
    <dbReference type="NCBI Taxonomy" id="1834037"/>
    <lineage>
        <taxon>Bacteria</taxon>
        <taxon>Pseudomonadati</taxon>
        <taxon>Pseudomonadota</taxon>
        <taxon>Gammaproteobacteria</taxon>
        <taxon>Chromatiales</taxon>
        <taxon>Chromatiaceae</taxon>
        <taxon>Rheinheimera</taxon>
    </lineage>
</organism>
<reference evidence="2 3" key="1">
    <citation type="submission" date="2019-01" db="EMBL/GenBank/DDBJ databases">
        <authorList>
            <person name="Chen W.-M."/>
        </authorList>
    </citation>
    <scope>NUCLEOTIDE SEQUENCE [LARGE SCALE GENOMIC DNA]</scope>
    <source>
        <strain evidence="2 3">KYPC3</strain>
    </source>
</reference>
<dbReference type="Proteomes" id="UP000283077">
    <property type="component" value="Unassembled WGS sequence"/>
</dbReference>